<feature type="compositionally biased region" description="Polar residues" evidence="1">
    <location>
        <begin position="179"/>
        <end position="190"/>
    </location>
</feature>
<protein>
    <submittedName>
        <fullName evidence="2">Uncharacterized protein</fullName>
    </submittedName>
</protein>
<dbReference type="Proteomes" id="UP001187343">
    <property type="component" value="Unassembled WGS sequence"/>
</dbReference>
<sequence length="210" mass="23164">MSSELGQVFVEVYVNRVFYCTESYWAPDEQDVELEDDFKDAISEFVSLVSEELTDPAGPSEEEIDQDGTDASSETSKENIPIDYAKVRKTVGAFFQKRYGISAQPDSDDPLSLTSEPELDPVNPEEWCIPGEPEPVSSEGFVDDISDAISELKNQMLVYEDLTDPEGPSVEVGGSSSGNVQSGTDASSETESTKQHYTDMETEMSFKSNY</sequence>
<name>A0AA88PT60_9TELE</name>
<feature type="region of interest" description="Disordered" evidence="1">
    <location>
        <begin position="52"/>
        <end position="80"/>
    </location>
</feature>
<accession>A0AA88PT60</accession>
<evidence type="ECO:0000313" key="3">
    <source>
        <dbReference type="Proteomes" id="UP001187343"/>
    </source>
</evidence>
<proteinExistence type="predicted"/>
<dbReference type="EMBL" id="JAUYZG010000010">
    <property type="protein sequence ID" value="KAK2896387.1"/>
    <property type="molecule type" value="Genomic_DNA"/>
</dbReference>
<dbReference type="AlphaFoldDB" id="A0AA88PT60"/>
<comment type="caution">
    <text evidence="2">The sequence shown here is derived from an EMBL/GenBank/DDBJ whole genome shotgun (WGS) entry which is preliminary data.</text>
</comment>
<evidence type="ECO:0000256" key="1">
    <source>
        <dbReference type="SAM" id="MobiDB-lite"/>
    </source>
</evidence>
<evidence type="ECO:0000313" key="2">
    <source>
        <dbReference type="EMBL" id="KAK2896387.1"/>
    </source>
</evidence>
<feature type="region of interest" description="Disordered" evidence="1">
    <location>
        <begin position="162"/>
        <end position="210"/>
    </location>
</feature>
<reference evidence="2" key="1">
    <citation type="submission" date="2023-08" db="EMBL/GenBank/DDBJ databases">
        <title>Chromosome-level Genome Assembly of mud carp (Cirrhinus molitorella).</title>
        <authorList>
            <person name="Liu H."/>
        </authorList>
    </citation>
    <scope>NUCLEOTIDE SEQUENCE</scope>
    <source>
        <strain evidence="2">Prfri</strain>
        <tissue evidence="2">Muscle</tissue>
    </source>
</reference>
<feature type="compositionally biased region" description="Low complexity" evidence="1">
    <location>
        <begin position="165"/>
        <end position="178"/>
    </location>
</feature>
<keyword evidence="3" id="KW-1185">Reference proteome</keyword>
<gene>
    <name evidence="2" type="ORF">Q8A67_010875</name>
</gene>
<organism evidence="2 3">
    <name type="scientific">Cirrhinus molitorella</name>
    <name type="common">mud carp</name>
    <dbReference type="NCBI Taxonomy" id="172907"/>
    <lineage>
        <taxon>Eukaryota</taxon>
        <taxon>Metazoa</taxon>
        <taxon>Chordata</taxon>
        <taxon>Craniata</taxon>
        <taxon>Vertebrata</taxon>
        <taxon>Euteleostomi</taxon>
        <taxon>Actinopterygii</taxon>
        <taxon>Neopterygii</taxon>
        <taxon>Teleostei</taxon>
        <taxon>Ostariophysi</taxon>
        <taxon>Cypriniformes</taxon>
        <taxon>Cyprinidae</taxon>
        <taxon>Labeoninae</taxon>
        <taxon>Labeonini</taxon>
        <taxon>Cirrhinus</taxon>
    </lineage>
</organism>